<feature type="region of interest" description="Disordered" evidence="5">
    <location>
        <begin position="592"/>
        <end position="611"/>
    </location>
</feature>
<organism evidence="7">
    <name type="scientific">Fonticula alba</name>
    <name type="common">Slime mold</name>
    <dbReference type="NCBI Taxonomy" id="691883"/>
    <lineage>
        <taxon>Eukaryota</taxon>
        <taxon>Rotosphaerida</taxon>
        <taxon>Fonticulaceae</taxon>
        <taxon>Fonticula</taxon>
    </lineage>
</organism>
<dbReference type="eggNOG" id="KOG1138">
    <property type="taxonomic scope" value="Eukaryota"/>
</dbReference>
<feature type="compositionally biased region" description="Low complexity" evidence="5">
    <location>
        <begin position="864"/>
        <end position="877"/>
    </location>
</feature>
<feature type="region of interest" description="Disordered" evidence="5">
    <location>
        <begin position="839"/>
        <end position="901"/>
    </location>
</feature>
<evidence type="ECO:0000256" key="4">
    <source>
        <dbReference type="ARBA" id="ARBA00023242"/>
    </source>
</evidence>
<dbReference type="InterPro" id="IPR022712">
    <property type="entry name" value="Beta_Casp"/>
</dbReference>
<evidence type="ECO:0000256" key="1">
    <source>
        <dbReference type="ARBA" id="ARBA00004123"/>
    </source>
</evidence>
<dbReference type="SMART" id="SM01027">
    <property type="entry name" value="Beta-Casp"/>
    <property type="match status" value="1"/>
</dbReference>
<dbReference type="PANTHER" id="PTHR46094">
    <property type="entry name" value="INTEGRATOR COMPLEX SUBUNIT 9"/>
    <property type="match status" value="1"/>
</dbReference>
<gene>
    <name evidence="7" type="ORF">H696_03637</name>
</gene>
<feature type="domain" description="Beta-Casp" evidence="6">
    <location>
        <begin position="342"/>
        <end position="458"/>
    </location>
</feature>
<evidence type="ECO:0000256" key="2">
    <source>
        <dbReference type="ARBA" id="ARBA00004496"/>
    </source>
</evidence>
<dbReference type="PANTHER" id="PTHR46094:SF1">
    <property type="entry name" value="INTEGRATOR COMPLEX SUBUNIT 9"/>
    <property type="match status" value="1"/>
</dbReference>
<dbReference type="GeneID" id="20528362"/>
<dbReference type="Gene3D" id="3.60.15.10">
    <property type="entry name" value="Ribonuclease Z/Hydroxyacylglutathione hydrolase-like"/>
    <property type="match status" value="1"/>
</dbReference>
<evidence type="ECO:0000313" key="8">
    <source>
        <dbReference type="Proteomes" id="UP000030693"/>
    </source>
</evidence>
<sequence length="991" mass="101760">MPDSVDVTCLDDGPHGATFLVRCKEARILIGCPLDTTSLLRFMPRSGRSDTLVPHGGAVCFRSPVTGAAFIDTTPGSPLLPVPRVPGGAVGVDVVLVPHALALLGVAYLFEAEPGSGASEAPGAGFTGAVYTTEPALELARLLMEEMSAGMAGAPHGGDDGGAGLSISVDRLIELLPEGASREYFHNARRDGLSAWRPVFSPDAVRRCLDSVVTVTYLQELDLSGGLTAIPTPSGLAIGACNWLVRLPSLRTLGVVCSAADGASHPTPLDLNSLAAADALVVSGCQNPGVLERGPFADRVGPSDWALREICRLTTETVSRRGSVIIPMLPSGLQLDLLGQLAQHLTNTVAGPAVPIYVVSPVAGRALAQADVASEWLRPELQERARLPAPPFDHADLAEKGRLIQVSRLSDLAPNSLDALARGEPAVVVLGHPALRFGDAVHLVRALLGGHGALGAAPGPGAGLGVGESRLLLVDPLFVAEAPLLLEPFFMLDPHGPPALSAGFALPSGEAGSSDRPSGLHLRRPGTRVEVAAADDRLTFPLLVERLLASRQSGAFRSADAVRTFLSALPDLPPARRGYLVPEAPQLFVTPSSMDSTTTMGSAPASRAPVGSLGRGQTLTIDLAQGSRFPQGDDLGVISVSLLNDSPGGPVASGPGGPVSAGYFRLPVSDASILGRQSFALEGRAAAGGDFPDSPAEVVVLPLSARLLATDSRLEIKPVLAAAPAGAAAPELMRRRPNQRQPRHASRLPPPLLPSHPSAGLPAAESIRKRFMFGAGCARSVEQHASEAGLSVSITRRPADDATDASGISLAIHRPASPPATVATDAEAHVSAAEAGGEVPHFVDGAGGSGDPSPAVDATDAEGTDVAAVDATGADGTPVPEEDPVATTTTTTTTGDDASMAVETPAVATPSRKRLREVASPTAEAPGRLLAEVTVSKGRTHVDLGTMDLSDFHRVSSAGIGSPAAGALPPRGQDLAALRMAVLSYLEHRQM</sequence>
<dbReference type="SUPFAM" id="SSF56281">
    <property type="entry name" value="Metallo-hydrolase/oxidoreductase"/>
    <property type="match status" value="1"/>
</dbReference>
<dbReference type="GO" id="GO:0005737">
    <property type="term" value="C:cytoplasm"/>
    <property type="evidence" value="ECO:0007669"/>
    <property type="project" value="UniProtKB-SubCell"/>
</dbReference>
<dbReference type="InterPro" id="IPR036866">
    <property type="entry name" value="RibonucZ/Hydroxyglut_hydro"/>
</dbReference>
<keyword evidence="3" id="KW-0963">Cytoplasm</keyword>
<dbReference type="Proteomes" id="UP000030693">
    <property type="component" value="Unassembled WGS sequence"/>
</dbReference>
<evidence type="ECO:0000259" key="6">
    <source>
        <dbReference type="SMART" id="SM01027"/>
    </source>
</evidence>
<evidence type="ECO:0000256" key="5">
    <source>
        <dbReference type="SAM" id="MobiDB-lite"/>
    </source>
</evidence>
<dbReference type="Gene3D" id="3.40.50.10890">
    <property type="match status" value="1"/>
</dbReference>
<dbReference type="RefSeq" id="XP_009495784.1">
    <property type="nucleotide sequence ID" value="XM_009497509.1"/>
</dbReference>
<feature type="region of interest" description="Disordered" evidence="5">
    <location>
        <begin position="504"/>
        <end position="523"/>
    </location>
</feature>
<accession>A0A058Z8C7</accession>
<feature type="compositionally biased region" description="Basic residues" evidence="5">
    <location>
        <begin position="735"/>
        <end position="746"/>
    </location>
</feature>
<comment type="subcellular location">
    <subcellularLocation>
        <location evidence="2">Cytoplasm</location>
    </subcellularLocation>
    <subcellularLocation>
        <location evidence="1">Nucleus</location>
    </subcellularLocation>
</comment>
<protein>
    <recommendedName>
        <fullName evidence="6">Beta-Casp domain-containing protein</fullName>
    </recommendedName>
</protein>
<feature type="compositionally biased region" description="Polar residues" evidence="5">
    <location>
        <begin position="592"/>
        <end position="601"/>
    </location>
</feature>
<dbReference type="GO" id="GO:0032039">
    <property type="term" value="C:integrator complex"/>
    <property type="evidence" value="ECO:0007669"/>
    <property type="project" value="InterPro"/>
</dbReference>
<name>A0A058Z8C7_FONAL</name>
<keyword evidence="8" id="KW-1185">Reference proteome</keyword>
<feature type="region of interest" description="Disordered" evidence="5">
    <location>
        <begin position="727"/>
        <end position="761"/>
    </location>
</feature>
<evidence type="ECO:0000313" key="7">
    <source>
        <dbReference type="EMBL" id="KCV70178.1"/>
    </source>
</evidence>
<dbReference type="EMBL" id="KB932205">
    <property type="protein sequence ID" value="KCV70178.1"/>
    <property type="molecule type" value="Genomic_DNA"/>
</dbReference>
<dbReference type="OrthoDB" id="5600060at2759"/>
<dbReference type="STRING" id="691883.A0A058Z8C7"/>
<evidence type="ECO:0000256" key="3">
    <source>
        <dbReference type="ARBA" id="ARBA00022490"/>
    </source>
</evidence>
<keyword evidence="4" id="KW-0539">Nucleus</keyword>
<proteinExistence type="predicted"/>
<dbReference type="GO" id="GO:0034472">
    <property type="term" value="P:snRNA 3'-end processing"/>
    <property type="evidence" value="ECO:0007669"/>
    <property type="project" value="TreeGrafter"/>
</dbReference>
<reference evidence="7" key="1">
    <citation type="submission" date="2013-04" db="EMBL/GenBank/DDBJ databases">
        <title>The Genome Sequence of Fonticula alba ATCC 38817.</title>
        <authorList>
            <consortium name="The Broad Institute Genomics Platform"/>
            <person name="Russ C."/>
            <person name="Cuomo C."/>
            <person name="Burger G."/>
            <person name="Gray M.W."/>
            <person name="Holland P.W.H."/>
            <person name="King N."/>
            <person name="Lang F.B.F."/>
            <person name="Roger A.J."/>
            <person name="Ruiz-Trillo I."/>
            <person name="Brown M."/>
            <person name="Walker B."/>
            <person name="Young S."/>
            <person name="Zeng Q."/>
            <person name="Gargeya S."/>
            <person name="Fitzgerald M."/>
            <person name="Haas B."/>
            <person name="Abouelleil A."/>
            <person name="Allen A.W."/>
            <person name="Alvarado L."/>
            <person name="Arachchi H.M."/>
            <person name="Berlin A.M."/>
            <person name="Chapman S.B."/>
            <person name="Gainer-Dewar J."/>
            <person name="Goldberg J."/>
            <person name="Griggs A."/>
            <person name="Gujja S."/>
            <person name="Hansen M."/>
            <person name="Howarth C."/>
            <person name="Imamovic A."/>
            <person name="Ireland A."/>
            <person name="Larimer J."/>
            <person name="McCowan C."/>
            <person name="Murphy C."/>
            <person name="Pearson M."/>
            <person name="Poon T.W."/>
            <person name="Priest M."/>
            <person name="Roberts A."/>
            <person name="Saif S."/>
            <person name="Shea T."/>
            <person name="Sisk P."/>
            <person name="Sykes S."/>
            <person name="Wortman J."/>
            <person name="Nusbaum C."/>
            <person name="Birren B."/>
        </authorList>
    </citation>
    <scope>NUCLEOTIDE SEQUENCE [LARGE SCALE GENOMIC DNA]</scope>
    <source>
        <strain evidence="7">ATCC 38817</strain>
    </source>
</reference>
<dbReference type="AlphaFoldDB" id="A0A058Z8C7"/>
<dbReference type="InterPro" id="IPR027074">
    <property type="entry name" value="Integrator_9su"/>
</dbReference>